<gene>
    <name evidence="1" type="ORF">GGQ79_000442</name>
</gene>
<protein>
    <submittedName>
        <fullName evidence="1">Uncharacterized protein</fullName>
    </submittedName>
</protein>
<dbReference type="EMBL" id="JACIEX010000001">
    <property type="protein sequence ID" value="MBB4091969.1"/>
    <property type="molecule type" value="Genomic_DNA"/>
</dbReference>
<dbReference type="AlphaFoldDB" id="A0AB34YNR7"/>
<evidence type="ECO:0000313" key="2">
    <source>
        <dbReference type="Proteomes" id="UP000553980"/>
    </source>
</evidence>
<name>A0AB34YNR7_9HYPH</name>
<accession>A0AB34YNR7</accession>
<reference evidence="1 2" key="1">
    <citation type="submission" date="2020-08" db="EMBL/GenBank/DDBJ databases">
        <title>Genomic Encyclopedia of Type Strains, Phase IV (KMG-IV): sequencing the most valuable type-strain genomes for metagenomic binning, comparative biology and taxonomic classification.</title>
        <authorList>
            <person name="Goeker M."/>
        </authorList>
    </citation>
    <scope>NUCLEOTIDE SEQUENCE [LARGE SCALE GENOMIC DNA]</scope>
    <source>
        <strain evidence="1 2">DSM 23868</strain>
    </source>
</reference>
<organism evidence="1 2">
    <name type="scientific">Brucella pecoris</name>
    <dbReference type="NCBI Taxonomy" id="867683"/>
    <lineage>
        <taxon>Bacteria</taxon>
        <taxon>Pseudomonadati</taxon>
        <taxon>Pseudomonadota</taxon>
        <taxon>Alphaproteobacteria</taxon>
        <taxon>Hyphomicrobiales</taxon>
        <taxon>Brucellaceae</taxon>
        <taxon>Brucella/Ochrobactrum group</taxon>
        <taxon>Brucella</taxon>
    </lineage>
</organism>
<proteinExistence type="predicted"/>
<evidence type="ECO:0000313" key="1">
    <source>
        <dbReference type="EMBL" id="MBB4091969.1"/>
    </source>
</evidence>
<keyword evidence="2" id="KW-1185">Reference proteome</keyword>
<comment type="caution">
    <text evidence="1">The sequence shown here is derived from an EMBL/GenBank/DDBJ whole genome shotgun (WGS) entry which is preliminary data.</text>
</comment>
<dbReference type="Proteomes" id="UP000553980">
    <property type="component" value="Unassembled WGS sequence"/>
</dbReference>
<sequence>MRQDQNFGAIPKQAETGNTLFSVWNCELKDWSGVLLDIEVCSRSETY</sequence>